<dbReference type="SMART" id="SM00093">
    <property type="entry name" value="SERPIN"/>
    <property type="match status" value="1"/>
</dbReference>
<evidence type="ECO:0000259" key="3">
    <source>
        <dbReference type="SMART" id="SM00093"/>
    </source>
</evidence>
<dbReference type="EMBL" id="BTGU01000001">
    <property type="protein sequence ID" value="GMN26226.1"/>
    <property type="molecule type" value="Genomic_DNA"/>
</dbReference>
<protein>
    <recommendedName>
        <fullName evidence="3">Serpin domain-containing protein</fullName>
    </recommendedName>
</protein>
<proteinExistence type="inferred from homology"/>
<dbReference type="InterPro" id="IPR036186">
    <property type="entry name" value="Serpin_sf"/>
</dbReference>
<dbReference type="AlphaFoldDB" id="A0AA87ZL50"/>
<dbReference type="GO" id="GO:0004867">
    <property type="term" value="F:serine-type endopeptidase inhibitor activity"/>
    <property type="evidence" value="ECO:0007669"/>
    <property type="project" value="InterPro"/>
</dbReference>
<accession>A0AA87ZL50</accession>
<dbReference type="Gene3D" id="2.30.39.10">
    <property type="entry name" value="Alpha-1-antitrypsin, domain 1"/>
    <property type="match status" value="1"/>
</dbReference>
<sequence>MILETEERDQKADKDKGASMELIMQIMKQVGIQKELHNFVFSPLSIRILLSIVASGQKPGPTLERLLSLLGFETIADLHMYASDDQLNAALFYPSTDPISQGPILSSSNVAWVDKKFTLNPSFRRLLKTLFHGKSFTVDFQNQEAIMEINRWAKKATKGLIKNCLPNSAARKELVLIIANALYFKGAWYDPFDEFNTRYSEFYTLDGENTVQVPFMFKGYESLSYASSKGFKILRLPYLNGNEITNASRRRFAMYFFLPDEKDGLFNLLDQFSSNPDLLNLQFEFQITEIRELRIPKFKFKCRFGVSKIMELLGLTMNIKDAEILEGLGEDVPMKNSKIIHNCCIELNECGTEAVADTEDENMGFSLYDGPPPIDFIADHPFIFMIREEISRTNVFLGAVLNPLSQ</sequence>
<dbReference type="InterPro" id="IPR042185">
    <property type="entry name" value="Serpin_sf_2"/>
</dbReference>
<name>A0AA87ZL50_FICCA</name>
<dbReference type="PANTHER" id="PTHR11461">
    <property type="entry name" value="SERINE PROTEASE INHIBITOR, SERPIN"/>
    <property type="match status" value="1"/>
</dbReference>
<dbReference type="PANTHER" id="PTHR11461:SF315">
    <property type="entry name" value="SERPIN-Z3-LIKE"/>
    <property type="match status" value="1"/>
</dbReference>
<evidence type="ECO:0000313" key="5">
    <source>
        <dbReference type="Proteomes" id="UP001187192"/>
    </source>
</evidence>
<feature type="domain" description="Serpin" evidence="3">
    <location>
        <begin position="24"/>
        <end position="403"/>
    </location>
</feature>
<gene>
    <name evidence="4" type="ORF">TIFTF001_001210</name>
</gene>
<dbReference type="PROSITE" id="PS00284">
    <property type="entry name" value="SERPIN"/>
    <property type="match status" value="1"/>
</dbReference>
<dbReference type="Proteomes" id="UP001187192">
    <property type="component" value="Unassembled WGS sequence"/>
</dbReference>
<dbReference type="InterPro" id="IPR023796">
    <property type="entry name" value="Serpin_dom"/>
</dbReference>
<dbReference type="SUPFAM" id="SSF56574">
    <property type="entry name" value="Serpins"/>
    <property type="match status" value="1"/>
</dbReference>
<comment type="caution">
    <text evidence="4">The sequence shown here is derived from an EMBL/GenBank/DDBJ whole genome shotgun (WGS) entry which is preliminary data.</text>
</comment>
<keyword evidence="5" id="KW-1185">Reference proteome</keyword>
<evidence type="ECO:0000256" key="2">
    <source>
        <dbReference type="RuleBase" id="RU000411"/>
    </source>
</evidence>
<evidence type="ECO:0000256" key="1">
    <source>
        <dbReference type="ARBA" id="ARBA00009500"/>
    </source>
</evidence>
<dbReference type="Pfam" id="PF00079">
    <property type="entry name" value="Serpin"/>
    <property type="match status" value="1"/>
</dbReference>
<comment type="similarity">
    <text evidence="1 2">Belongs to the serpin family.</text>
</comment>
<reference evidence="4" key="1">
    <citation type="submission" date="2023-07" db="EMBL/GenBank/DDBJ databases">
        <title>draft genome sequence of fig (Ficus carica).</title>
        <authorList>
            <person name="Takahashi T."/>
            <person name="Nishimura K."/>
        </authorList>
    </citation>
    <scope>NUCLEOTIDE SEQUENCE</scope>
</reference>
<organism evidence="4 5">
    <name type="scientific">Ficus carica</name>
    <name type="common">Common fig</name>
    <dbReference type="NCBI Taxonomy" id="3494"/>
    <lineage>
        <taxon>Eukaryota</taxon>
        <taxon>Viridiplantae</taxon>
        <taxon>Streptophyta</taxon>
        <taxon>Embryophyta</taxon>
        <taxon>Tracheophyta</taxon>
        <taxon>Spermatophyta</taxon>
        <taxon>Magnoliopsida</taxon>
        <taxon>eudicotyledons</taxon>
        <taxon>Gunneridae</taxon>
        <taxon>Pentapetalae</taxon>
        <taxon>rosids</taxon>
        <taxon>fabids</taxon>
        <taxon>Rosales</taxon>
        <taxon>Moraceae</taxon>
        <taxon>Ficeae</taxon>
        <taxon>Ficus</taxon>
    </lineage>
</organism>
<dbReference type="InterPro" id="IPR000215">
    <property type="entry name" value="Serpin_fam"/>
</dbReference>
<evidence type="ECO:0000313" key="4">
    <source>
        <dbReference type="EMBL" id="GMN26226.1"/>
    </source>
</evidence>
<dbReference type="Gene3D" id="3.30.497.10">
    <property type="entry name" value="Antithrombin, subunit I, domain 2"/>
    <property type="match status" value="1"/>
</dbReference>
<dbReference type="GO" id="GO:0005615">
    <property type="term" value="C:extracellular space"/>
    <property type="evidence" value="ECO:0007669"/>
    <property type="project" value="InterPro"/>
</dbReference>
<dbReference type="InterPro" id="IPR042178">
    <property type="entry name" value="Serpin_sf_1"/>
</dbReference>
<dbReference type="InterPro" id="IPR023795">
    <property type="entry name" value="Serpin_CS"/>
</dbReference>